<reference evidence="2 3" key="1">
    <citation type="journal article" date="2002" name="Int. J. Syst. Evol. Microbiol.">
        <title>Sphingopyxis witflariensis sp. nov., isolated from activated sludge.</title>
        <authorList>
            <person name="Kampfer P."/>
            <person name="Witzenberger R."/>
            <person name="Denner E.B."/>
            <person name="Busse H.J."/>
            <person name="Neef A."/>
        </authorList>
    </citation>
    <scope>NUCLEOTIDE SEQUENCE [LARGE SCALE GENOMIC DNA]</scope>
    <source>
        <strain evidence="2 3">DSM 14551</strain>
    </source>
</reference>
<dbReference type="SUPFAM" id="SSF55729">
    <property type="entry name" value="Acyl-CoA N-acyltransferases (Nat)"/>
    <property type="match status" value="1"/>
</dbReference>
<gene>
    <name evidence="2" type="ORF">CDQ91_11410</name>
</gene>
<keyword evidence="3" id="KW-1185">Reference proteome</keyword>
<dbReference type="PROSITE" id="PS51186">
    <property type="entry name" value="GNAT"/>
    <property type="match status" value="1"/>
</dbReference>
<dbReference type="InterPro" id="IPR000182">
    <property type="entry name" value="GNAT_dom"/>
</dbReference>
<dbReference type="AlphaFoldDB" id="A0A246JUD0"/>
<name>A0A246JUD0_9SPHN</name>
<proteinExistence type="predicted"/>
<dbReference type="Proteomes" id="UP000197097">
    <property type="component" value="Unassembled WGS sequence"/>
</dbReference>
<dbReference type="Gene3D" id="3.40.630.30">
    <property type="match status" value="1"/>
</dbReference>
<evidence type="ECO:0000313" key="3">
    <source>
        <dbReference type="Proteomes" id="UP000197097"/>
    </source>
</evidence>
<accession>A0A246JUD0</accession>
<dbReference type="OrthoDB" id="5295305at2"/>
<feature type="domain" description="N-acetyltransferase" evidence="1">
    <location>
        <begin position="14"/>
        <end position="174"/>
    </location>
</feature>
<organism evidence="2 3">
    <name type="scientific">Sphingopyxis witflariensis</name>
    <dbReference type="NCBI Taxonomy" id="173675"/>
    <lineage>
        <taxon>Bacteria</taxon>
        <taxon>Pseudomonadati</taxon>
        <taxon>Pseudomonadota</taxon>
        <taxon>Alphaproteobacteria</taxon>
        <taxon>Sphingomonadales</taxon>
        <taxon>Sphingomonadaceae</taxon>
        <taxon>Sphingopyxis</taxon>
    </lineage>
</organism>
<keyword evidence="2" id="KW-0808">Transferase</keyword>
<dbReference type="EMBL" id="NISJ01000005">
    <property type="protein sequence ID" value="OWQ96659.1"/>
    <property type="molecule type" value="Genomic_DNA"/>
</dbReference>
<dbReference type="Pfam" id="PF13302">
    <property type="entry name" value="Acetyltransf_3"/>
    <property type="match status" value="1"/>
</dbReference>
<evidence type="ECO:0000313" key="2">
    <source>
        <dbReference type="EMBL" id="OWQ96659.1"/>
    </source>
</evidence>
<dbReference type="PANTHER" id="PTHR43610:SF1">
    <property type="entry name" value="N-ACETYLTRANSFERASE DOMAIN-CONTAINING PROTEIN"/>
    <property type="match status" value="1"/>
</dbReference>
<dbReference type="CDD" id="cd04301">
    <property type="entry name" value="NAT_SF"/>
    <property type="match status" value="1"/>
</dbReference>
<dbReference type="PANTHER" id="PTHR43610">
    <property type="entry name" value="BLL6696 PROTEIN"/>
    <property type="match status" value="1"/>
</dbReference>
<sequence length="184" mass="20488">MLDHLYTELADGDLKLVKLTEAHRKALRVVCAADADVWAIYSSSFDSDHFDASFDVLTGKGGRMPYAIMDGDTLVGMTAWLRPDASAQTVEIGNSFIHPDHRGTGFNGRVKRLMIDHAFDAGIRRIEFRIDERNKRSQAAVAKLGCTKEGVLRSERITWTGYIRDTGLWSLLADEWIAAQMNGA</sequence>
<dbReference type="RefSeq" id="WP_088472860.1">
    <property type="nucleotide sequence ID" value="NZ_NISJ01000005.1"/>
</dbReference>
<dbReference type="GO" id="GO:0016747">
    <property type="term" value="F:acyltransferase activity, transferring groups other than amino-acyl groups"/>
    <property type="evidence" value="ECO:0007669"/>
    <property type="project" value="InterPro"/>
</dbReference>
<dbReference type="InterPro" id="IPR016181">
    <property type="entry name" value="Acyl_CoA_acyltransferase"/>
</dbReference>
<evidence type="ECO:0000259" key="1">
    <source>
        <dbReference type="PROSITE" id="PS51186"/>
    </source>
</evidence>
<comment type="caution">
    <text evidence="2">The sequence shown here is derived from an EMBL/GenBank/DDBJ whole genome shotgun (WGS) entry which is preliminary data.</text>
</comment>
<protein>
    <submittedName>
        <fullName evidence="2">GNAT family N-acetyltransferase</fullName>
    </submittedName>
</protein>